<gene>
    <name evidence="1" type="ORF">N7532_003468</name>
</gene>
<accession>A0A9W9FMG1</accession>
<keyword evidence="2" id="KW-1185">Reference proteome</keyword>
<protein>
    <recommendedName>
        <fullName evidence="3">Protein kinase domain-containing protein</fullName>
    </recommendedName>
</protein>
<proteinExistence type="predicted"/>
<dbReference type="GeneID" id="81354941"/>
<dbReference type="OrthoDB" id="626167at2759"/>
<evidence type="ECO:0000313" key="1">
    <source>
        <dbReference type="EMBL" id="KAJ5102939.1"/>
    </source>
</evidence>
<name>A0A9W9FMG1_9EURO</name>
<organism evidence="1 2">
    <name type="scientific">Penicillium argentinense</name>
    <dbReference type="NCBI Taxonomy" id="1131581"/>
    <lineage>
        <taxon>Eukaryota</taxon>
        <taxon>Fungi</taxon>
        <taxon>Dikarya</taxon>
        <taxon>Ascomycota</taxon>
        <taxon>Pezizomycotina</taxon>
        <taxon>Eurotiomycetes</taxon>
        <taxon>Eurotiomycetidae</taxon>
        <taxon>Eurotiales</taxon>
        <taxon>Aspergillaceae</taxon>
        <taxon>Penicillium</taxon>
    </lineage>
</organism>
<comment type="caution">
    <text evidence="1">The sequence shown here is derived from an EMBL/GenBank/DDBJ whole genome shotgun (WGS) entry which is preliminary data.</text>
</comment>
<sequence length="137" mass="15472">MSLSSFNDDWIRCPTPKGSSNDALTWTTSLSRSRVSTVDGLGFSESVDVGAMNSLESLLRTVQQLKLKRLLVEELEENRFIAAGETFAVTECRYEGSVVAIKRIRLNEDSHGTSDRQHFQRRLQSVLREVLIMCHPL</sequence>
<reference evidence="1" key="1">
    <citation type="submission" date="2022-11" db="EMBL/GenBank/DDBJ databases">
        <authorList>
            <person name="Petersen C."/>
        </authorList>
    </citation>
    <scope>NUCLEOTIDE SEQUENCE</scope>
    <source>
        <strain evidence="1">IBT 30761</strain>
    </source>
</reference>
<evidence type="ECO:0008006" key="3">
    <source>
        <dbReference type="Google" id="ProtNLM"/>
    </source>
</evidence>
<dbReference type="EMBL" id="JAPQKI010000004">
    <property type="protein sequence ID" value="KAJ5102939.1"/>
    <property type="molecule type" value="Genomic_DNA"/>
</dbReference>
<dbReference type="AlphaFoldDB" id="A0A9W9FMG1"/>
<dbReference type="Proteomes" id="UP001149074">
    <property type="component" value="Unassembled WGS sequence"/>
</dbReference>
<dbReference type="RefSeq" id="XP_056476319.1">
    <property type="nucleotide sequence ID" value="XM_056615962.1"/>
</dbReference>
<reference evidence="1" key="2">
    <citation type="journal article" date="2023" name="IMA Fungus">
        <title>Comparative genomic study of the Penicillium genus elucidates a diverse pangenome and 15 lateral gene transfer events.</title>
        <authorList>
            <person name="Petersen C."/>
            <person name="Sorensen T."/>
            <person name="Nielsen M.R."/>
            <person name="Sondergaard T.E."/>
            <person name="Sorensen J.L."/>
            <person name="Fitzpatrick D.A."/>
            <person name="Frisvad J.C."/>
            <person name="Nielsen K.L."/>
        </authorList>
    </citation>
    <scope>NUCLEOTIDE SEQUENCE</scope>
    <source>
        <strain evidence="1">IBT 30761</strain>
    </source>
</reference>
<evidence type="ECO:0000313" key="2">
    <source>
        <dbReference type="Proteomes" id="UP001149074"/>
    </source>
</evidence>